<dbReference type="InterPro" id="IPR020568">
    <property type="entry name" value="Ribosomal_Su5_D2-typ_SF"/>
</dbReference>
<dbReference type="STRING" id="446470.Snas_4378"/>
<dbReference type="GO" id="GO:0030163">
    <property type="term" value="P:protein catabolic process"/>
    <property type="evidence" value="ECO:0007669"/>
    <property type="project" value="InterPro"/>
</dbReference>
<keyword evidence="1" id="KW-0645">Protease</keyword>
<dbReference type="PANTHER" id="PTHR10046">
    <property type="entry name" value="ATP DEPENDENT LON PROTEASE FAMILY MEMBER"/>
    <property type="match status" value="1"/>
</dbReference>
<keyword evidence="1" id="KW-0378">Hydrolase</keyword>
<dbReference type="InterPro" id="IPR036034">
    <property type="entry name" value="PDZ_sf"/>
</dbReference>
<sequence>MRRRGLTVLIGAILVSVMTWQALSMRVAYVGLGPGPTYDALAEYTFKDDDGKKKTVELISADEKYSSKSKGQLRLVTVRIHDDIELARALYYWLSDDYAVVPRELQFPEDKSDEEIAAEQEEMWENSQAAAETAALRELGEEVEVTVTKVDSDSPSKGDLKRDDVITAVDGEEVTSQERLAELLAAAAAKAPGEAVKLTVDRDGKDKKVKVTPEENSQGVAILPGVDVEPKQKDPYGLKVTAEGLNVGGPSAGLIFALAMVDRVSKEDLTGGADIIGTGEIDEDGNVGAIGGIAQKVVAASQQGAKVFLTPADNCAAAKANVPDGLKLIKVSTLDGALKELETLREGGEPTTCLT</sequence>
<keyword evidence="1" id="KW-0720">Serine protease</keyword>
<dbReference type="eggNOG" id="COG3480">
    <property type="taxonomic scope" value="Bacteria"/>
</dbReference>
<comment type="catalytic activity">
    <reaction evidence="1">
        <text>Hydrolysis of proteins in presence of ATP.</text>
        <dbReference type="EC" id="3.4.21.53"/>
    </reaction>
</comment>
<dbReference type="Pfam" id="PF13180">
    <property type="entry name" value="PDZ_2"/>
    <property type="match status" value="1"/>
</dbReference>
<dbReference type="InterPro" id="IPR001478">
    <property type="entry name" value="PDZ"/>
</dbReference>
<dbReference type="EMBL" id="CP001778">
    <property type="protein sequence ID" value="ADD44025.1"/>
    <property type="molecule type" value="Genomic_DNA"/>
</dbReference>
<dbReference type="EC" id="3.4.21.53" evidence="1"/>
<evidence type="ECO:0000259" key="2">
    <source>
        <dbReference type="PROSITE" id="PS51786"/>
    </source>
</evidence>
<dbReference type="GO" id="GO:0004176">
    <property type="term" value="F:ATP-dependent peptidase activity"/>
    <property type="evidence" value="ECO:0007669"/>
    <property type="project" value="UniProtKB-UniRule"/>
</dbReference>
<proteinExistence type="inferred from homology"/>
<dbReference type="InterPro" id="IPR008269">
    <property type="entry name" value="Lon_proteolytic"/>
</dbReference>
<dbReference type="SUPFAM" id="SSF50156">
    <property type="entry name" value="PDZ domain-like"/>
    <property type="match status" value="1"/>
</dbReference>
<evidence type="ECO:0000313" key="3">
    <source>
        <dbReference type="EMBL" id="ADD44025.1"/>
    </source>
</evidence>
<dbReference type="Proteomes" id="UP000000844">
    <property type="component" value="Chromosome"/>
</dbReference>
<comment type="similarity">
    <text evidence="1">Belongs to the peptidase S16 family.</text>
</comment>
<feature type="domain" description="Lon proteolytic" evidence="2">
    <location>
        <begin position="246"/>
        <end position="344"/>
    </location>
</feature>
<dbReference type="InterPro" id="IPR014721">
    <property type="entry name" value="Ribsml_uS5_D2-typ_fold_subgr"/>
</dbReference>
<dbReference type="AlphaFoldDB" id="D3Q3V8"/>
<evidence type="ECO:0000256" key="1">
    <source>
        <dbReference type="PROSITE-ProRule" id="PRU01122"/>
    </source>
</evidence>
<dbReference type="PROSITE" id="PS51786">
    <property type="entry name" value="LON_PROTEOLYTIC"/>
    <property type="match status" value="1"/>
</dbReference>
<keyword evidence="4" id="KW-1185">Reference proteome</keyword>
<reference evidence="3 4" key="1">
    <citation type="journal article" date="2009" name="Stand. Genomic Sci.">
        <title>Complete genome sequence of Stackebrandtia nassauensis type strain (LLR-40K-21).</title>
        <authorList>
            <person name="Munk C."/>
            <person name="Lapidus A."/>
            <person name="Copeland A."/>
            <person name="Jando M."/>
            <person name="Mayilraj S."/>
            <person name="Glavina Del Rio T."/>
            <person name="Nolan M."/>
            <person name="Chen F."/>
            <person name="Lucas S."/>
            <person name="Tice H."/>
            <person name="Cheng J.F."/>
            <person name="Han C."/>
            <person name="Detter J.C."/>
            <person name="Bruce D."/>
            <person name="Goodwin L."/>
            <person name="Chain P."/>
            <person name="Pitluck S."/>
            <person name="Goker M."/>
            <person name="Ovchinikova G."/>
            <person name="Pati A."/>
            <person name="Ivanova N."/>
            <person name="Mavromatis K."/>
            <person name="Chen A."/>
            <person name="Palaniappan K."/>
            <person name="Land M."/>
            <person name="Hauser L."/>
            <person name="Chang Y.J."/>
            <person name="Jeffries C.D."/>
            <person name="Bristow J."/>
            <person name="Eisen J.A."/>
            <person name="Markowitz V."/>
            <person name="Hugenholtz P."/>
            <person name="Kyrpides N.C."/>
            <person name="Klenk H.P."/>
        </authorList>
    </citation>
    <scope>NUCLEOTIDE SEQUENCE [LARGE SCALE GENOMIC DNA]</scope>
    <source>
        <strain evidence="4">DSM 44728 / CIP 108903 / NRRL B-16338 / NBRC 102104 / LLR-40K-21</strain>
    </source>
</reference>
<dbReference type="GO" id="GO:0004252">
    <property type="term" value="F:serine-type endopeptidase activity"/>
    <property type="evidence" value="ECO:0007669"/>
    <property type="project" value="UniProtKB-UniRule"/>
</dbReference>
<dbReference type="SUPFAM" id="SSF54211">
    <property type="entry name" value="Ribosomal protein S5 domain 2-like"/>
    <property type="match status" value="1"/>
</dbReference>
<gene>
    <name evidence="3" type="ordered locus">Snas_4378</name>
</gene>
<dbReference type="Gene3D" id="3.30.230.10">
    <property type="match status" value="1"/>
</dbReference>
<dbReference type="MEROPS" id="S16.012"/>
<organism evidence="3 4">
    <name type="scientific">Stackebrandtia nassauensis (strain DSM 44728 / CIP 108903 / NRRL B-16338 / NBRC 102104 / LLR-40K-21)</name>
    <dbReference type="NCBI Taxonomy" id="446470"/>
    <lineage>
        <taxon>Bacteria</taxon>
        <taxon>Bacillati</taxon>
        <taxon>Actinomycetota</taxon>
        <taxon>Actinomycetes</taxon>
        <taxon>Glycomycetales</taxon>
        <taxon>Glycomycetaceae</taxon>
        <taxon>Stackebrandtia</taxon>
    </lineage>
</organism>
<dbReference type="GO" id="GO:0005524">
    <property type="term" value="F:ATP binding"/>
    <property type="evidence" value="ECO:0007669"/>
    <property type="project" value="InterPro"/>
</dbReference>
<protein>
    <recommendedName>
        <fullName evidence="1">endopeptidase La</fullName>
        <ecNumber evidence="1">3.4.21.53</ecNumber>
    </recommendedName>
</protein>
<dbReference type="KEGG" id="sna:Snas_4378"/>
<feature type="active site" evidence="1">
    <location>
        <position position="296"/>
    </location>
</feature>
<evidence type="ECO:0000313" key="4">
    <source>
        <dbReference type="Proteomes" id="UP000000844"/>
    </source>
</evidence>
<feature type="active site" evidence="1">
    <location>
        <position position="251"/>
    </location>
</feature>
<dbReference type="GO" id="GO:0006508">
    <property type="term" value="P:proteolysis"/>
    <property type="evidence" value="ECO:0007669"/>
    <property type="project" value="UniProtKB-KW"/>
</dbReference>
<dbReference type="HOGENOM" id="CLU_042037_1_0_11"/>
<dbReference type="Pfam" id="PF05362">
    <property type="entry name" value="Lon_C"/>
    <property type="match status" value="1"/>
</dbReference>
<accession>D3Q3V8</accession>
<dbReference type="InterPro" id="IPR027065">
    <property type="entry name" value="Lon_Prtase"/>
</dbReference>
<name>D3Q3V8_STANL</name>